<evidence type="ECO:0000313" key="3">
    <source>
        <dbReference type="Proteomes" id="UP001193035"/>
    </source>
</evidence>
<comment type="caution">
    <text evidence="2">The sequence shown here is derived from an EMBL/GenBank/DDBJ whole genome shotgun (WGS) entry which is preliminary data.</text>
</comment>
<gene>
    <name evidence="2" type="ORF">FGK63_08615</name>
</gene>
<reference evidence="2 3" key="1">
    <citation type="submission" date="2019-05" db="EMBL/GenBank/DDBJ databases">
        <title>Ruegeria sp. nov., isolated from tidal flat.</title>
        <authorList>
            <person name="Kim W."/>
        </authorList>
    </citation>
    <scope>NUCLEOTIDE SEQUENCE [LARGE SCALE GENOMIC DNA]</scope>
    <source>
        <strain evidence="2 3">CAU 1488</strain>
    </source>
</reference>
<proteinExistence type="predicted"/>
<dbReference type="RefSeq" id="WP_138841223.1">
    <property type="nucleotide sequence ID" value="NZ_VCPD01000003.1"/>
</dbReference>
<keyword evidence="1" id="KW-0732">Signal</keyword>
<evidence type="ECO:0000313" key="2">
    <source>
        <dbReference type="EMBL" id="TMV07524.1"/>
    </source>
</evidence>
<sequence>MKHKVTLLIGLAAIALSAAVAIADEKHEISLLFVQTASEMAADREKLQLRLINVGNQTVYFSDRPERVAGHIHLDKFVNGWSKGDDSFAQNPPNAALSVYEPGGEDNALVVVELFEPVKDGNDLVYTYKLIDGDMPESGGATSLFIDTFGPGGGVGAGFHGVGVGARGPGAAGWAGVAVRNCADGNC</sequence>
<feature type="chain" id="PRO_5045306131" evidence="1">
    <location>
        <begin position="24"/>
        <end position="187"/>
    </location>
</feature>
<organism evidence="2 3">
    <name type="scientific">Ruegeria sediminis</name>
    <dbReference type="NCBI Taxonomy" id="2583820"/>
    <lineage>
        <taxon>Bacteria</taxon>
        <taxon>Pseudomonadati</taxon>
        <taxon>Pseudomonadota</taxon>
        <taxon>Alphaproteobacteria</taxon>
        <taxon>Rhodobacterales</taxon>
        <taxon>Roseobacteraceae</taxon>
        <taxon>Ruegeria</taxon>
    </lineage>
</organism>
<name>A0ABY2WXD6_9RHOB</name>
<protein>
    <submittedName>
        <fullName evidence="2">Uncharacterized protein</fullName>
    </submittedName>
</protein>
<dbReference type="Proteomes" id="UP001193035">
    <property type="component" value="Unassembled WGS sequence"/>
</dbReference>
<feature type="signal peptide" evidence="1">
    <location>
        <begin position="1"/>
        <end position="23"/>
    </location>
</feature>
<keyword evidence="3" id="KW-1185">Reference proteome</keyword>
<dbReference type="EMBL" id="VCPD01000003">
    <property type="protein sequence ID" value="TMV07524.1"/>
    <property type="molecule type" value="Genomic_DNA"/>
</dbReference>
<evidence type="ECO:0000256" key="1">
    <source>
        <dbReference type="SAM" id="SignalP"/>
    </source>
</evidence>
<accession>A0ABY2WXD6</accession>